<dbReference type="OrthoDB" id="418604at2759"/>
<keyword evidence="3" id="KW-1185">Reference proteome</keyword>
<reference evidence="2 3" key="1">
    <citation type="submission" date="2016-02" db="EMBL/GenBank/DDBJ databases">
        <title>Genome analysis of coral dinoflagellate symbionts highlights evolutionary adaptations to a symbiotic lifestyle.</title>
        <authorList>
            <person name="Aranda M."/>
            <person name="Li Y."/>
            <person name="Liew Y.J."/>
            <person name="Baumgarten S."/>
            <person name="Simakov O."/>
            <person name="Wilson M."/>
            <person name="Piel J."/>
            <person name="Ashoor H."/>
            <person name="Bougouffa S."/>
            <person name="Bajic V.B."/>
            <person name="Ryu T."/>
            <person name="Ravasi T."/>
            <person name="Bayer T."/>
            <person name="Micklem G."/>
            <person name="Kim H."/>
            <person name="Bhak J."/>
            <person name="Lajeunesse T.C."/>
            <person name="Voolstra C.R."/>
        </authorList>
    </citation>
    <scope>NUCLEOTIDE SEQUENCE [LARGE SCALE GENOMIC DNA]</scope>
    <source>
        <strain evidence="2 3">CCMP2467</strain>
    </source>
</reference>
<evidence type="ECO:0000313" key="2">
    <source>
        <dbReference type="EMBL" id="OLQ02702.1"/>
    </source>
</evidence>
<comment type="caution">
    <text evidence="2">The sequence shown here is derived from an EMBL/GenBank/DDBJ whole genome shotgun (WGS) entry which is preliminary data.</text>
</comment>
<feature type="region of interest" description="Disordered" evidence="1">
    <location>
        <begin position="112"/>
        <end position="188"/>
    </location>
</feature>
<feature type="compositionally biased region" description="Acidic residues" evidence="1">
    <location>
        <begin position="59"/>
        <end position="74"/>
    </location>
</feature>
<proteinExistence type="predicted"/>
<organism evidence="2 3">
    <name type="scientific">Symbiodinium microadriaticum</name>
    <name type="common">Dinoflagellate</name>
    <name type="synonym">Zooxanthella microadriatica</name>
    <dbReference type="NCBI Taxonomy" id="2951"/>
    <lineage>
        <taxon>Eukaryota</taxon>
        <taxon>Sar</taxon>
        <taxon>Alveolata</taxon>
        <taxon>Dinophyceae</taxon>
        <taxon>Suessiales</taxon>
        <taxon>Symbiodiniaceae</taxon>
        <taxon>Symbiodinium</taxon>
    </lineage>
</organism>
<protein>
    <submittedName>
        <fullName evidence="2">Uncharacterized protein</fullName>
    </submittedName>
</protein>
<dbReference type="EMBL" id="LSRX01000257">
    <property type="protein sequence ID" value="OLQ02702.1"/>
    <property type="molecule type" value="Genomic_DNA"/>
</dbReference>
<feature type="non-terminal residue" evidence="2">
    <location>
        <position position="240"/>
    </location>
</feature>
<feature type="region of interest" description="Disordered" evidence="1">
    <location>
        <begin position="1"/>
        <end position="77"/>
    </location>
</feature>
<feature type="compositionally biased region" description="Basic and acidic residues" evidence="1">
    <location>
        <begin position="133"/>
        <end position="148"/>
    </location>
</feature>
<sequence>MDTCEDSQLPSMDEAEGLEASVGGELGSQAPDDSAKPTATIDADGVKDAMPEPTAAAGDEPDGSLDEQEPENPDAEPLLAEEAVQLPQQIRAQLSDFGVDADLQLFFQQRALKAQARQQKAEKTLQSAAKAQARAEAKAAKDQVKQQEGEPGPKALPKRKAKAKSANKRKAEEPAASAGDSEASAAKPKKAKLAGTIESIMPELEPVFKLGLVRPASSQLKQKSYLMAPPETASGGSKIQ</sequence>
<feature type="compositionally biased region" description="Polar residues" evidence="1">
    <location>
        <begin position="1"/>
        <end position="10"/>
    </location>
</feature>
<name>A0A1Q9E5L0_SYMMI</name>
<feature type="compositionally biased region" description="Low complexity" evidence="1">
    <location>
        <begin position="174"/>
        <end position="186"/>
    </location>
</feature>
<gene>
    <name evidence="2" type="ORF">AK812_SmicGene14410</name>
</gene>
<dbReference type="AlphaFoldDB" id="A0A1Q9E5L0"/>
<dbReference type="Proteomes" id="UP000186817">
    <property type="component" value="Unassembled WGS sequence"/>
</dbReference>
<evidence type="ECO:0000313" key="3">
    <source>
        <dbReference type="Proteomes" id="UP000186817"/>
    </source>
</evidence>
<feature type="compositionally biased region" description="Basic residues" evidence="1">
    <location>
        <begin position="156"/>
        <end position="168"/>
    </location>
</feature>
<evidence type="ECO:0000256" key="1">
    <source>
        <dbReference type="SAM" id="MobiDB-lite"/>
    </source>
</evidence>
<accession>A0A1Q9E5L0</accession>